<reference evidence="2" key="1">
    <citation type="journal article" date="2019" name="Int. J. Syst. Evol. Microbiol.">
        <title>The Global Catalogue of Microorganisms (GCM) 10K type strain sequencing project: providing services to taxonomists for standard genome sequencing and annotation.</title>
        <authorList>
            <consortium name="The Broad Institute Genomics Platform"/>
            <consortium name="The Broad Institute Genome Sequencing Center for Infectious Disease"/>
            <person name="Wu L."/>
            <person name="Ma J."/>
        </authorList>
    </citation>
    <scope>NUCLEOTIDE SEQUENCE [LARGE SCALE GENOMIC DNA]</scope>
    <source>
        <strain evidence="2">CCUG 54950</strain>
    </source>
</reference>
<evidence type="ECO:0000313" key="1">
    <source>
        <dbReference type="EMBL" id="MFD1887618.1"/>
    </source>
</evidence>
<sequence>MVLNIKAILNVETEVTSLYTPSIKTFNIVTERMSDNCLPIIIGEGICIWLTPDGALGEIECIYPNISTDLYSPQIQQKVIGTPLFYINDIQSNGICVKEFYEGFIICFSSENEIEIEVIQGNISYFFTQNILVAIGAKRMKLIKD</sequence>
<accession>A0ABW4RPR6</accession>
<dbReference type="Proteomes" id="UP001597233">
    <property type="component" value="Unassembled WGS sequence"/>
</dbReference>
<keyword evidence="2" id="KW-1185">Reference proteome</keyword>
<dbReference type="RefSeq" id="WP_347324082.1">
    <property type="nucleotide sequence ID" value="NZ_JBCGUH010000002.1"/>
</dbReference>
<protein>
    <submittedName>
        <fullName evidence="1">Uncharacterized protein</fullName>
    </submittedName>
</protein>
<name>A0ABW4RPR6_9BACL</name>
<evidence type="ECO:0000313" key="2">
    <source>
        <dbReference type="Proteomes" id="UP001597233"/>
    </source>
</evidence>
<gene>
    <name evidence="1" type="ORF">ACFSC9_19255</name>
</gene>
<organism evidence="1 2">
    <name type="scientific">Paenibacillus wenxiniae</name>
    <dbReference type="NCBI Taxonomy" id="1636843"/>
    <lineage>
        <taxon>Bacteria</taxon>
        <taxon>Bacillati</taxon>
        <taxon>Bacillota</taxon>
        <taxon>Bacilli</taxon>
        <taxon>Bacillales</taxon>
        <taxon>Paenibacillaceae</taxon>
        <taxon>Paenibacillus</taxon>
    </lineage>
</organism>
<dbReference type="EMBL" id="JBHUEH010000032">
    <property type="protein sequence ID" value="MFD1887618.1"/>
    <property type="molecule type" value="Genomic_DNA"/>
</dbReference>
<proteinExistence type="predicted"/>
<comment type="caution">
    <text evidence="1">The sequence shown here is derived from an EMBL/GenBank/DDBJ whole genome shotgun (WGS) entry which is preliminary data.</text>
</comment>